<proteinExistence type="predicted"/>
<organism evidence="1 2">
    <name type="scientific">Portunus trituberculatus</name>
    <name type="common">Swimming crab</name>
    <name type="synonym">Neptunus trituberculatus</name>
    <dbReference type="NCBI Taxonomy" id="210409"/>
    <lineage>
        <taxon>Eukaryota</taxon>
        <taxon>Metazoa</taxon>
        <taxon>Ecdysozoa</taxon>
        <taxon>Arthropoda</taxon>
        <taxon>Crustacea</taxon>
        <taxon>Multicrustacea</taxon>
        <taxon>Malacostraca</taxon>
        <taxon>Eumalacostraca</taxon>
        <taxon>Eucarida</taxon>
        <taxon>Decapoda</taxon>
        <taxon>Pleocyemata</taxon>
        <taxon>Brachyura</taxon>
        <taxon>Eubrachyura</taxon>
        <taxon>Portunoidea</taxon>
        <taxon>Portunidae</taxon>
        <taxon>Portuninae</taxon>
        <taxon>Portunus</taxon>
    </lineage>
</organism>
<sequence length="74" mass="7936">MSFQERRQGRMDDAGAAMKGPGGCIKRAQHPCSGGYALLPYHTRGEGFPLRAGSGLLLFGLHRLESWGGSGIYV</sequence>
<name>A0A5B7KF54_PORTR</name>
<protein>
    <submittedName>
        <fullName evidence="1">Uncharacterized protein</fullName>
    </submittedName>
</protein>
<keyword evidence="2" id="KW-1185">Reference proteome</keyword>
<evidence type="ECO:0000313" key="2">
    <source>
        <dbReference type="Proteomes" id="UP000324222"/>
    </source>
</evidence>
<dbReference type="EMBL" id="VSRR010138221">
    <property type="protein sequence ID" value="MPD03848.1"/>
    <property type="molecule type" value="Genomic_DNA"/>
</dbReference>
<gene>
    <name evidence="1" type="ORF">E2C01_099504</name>
</gene>
<reference evidence="1 2" key="1">
    <citation type="submission" date="2019-05" db="EMBL/GenBank/DDBJ databases">
        <title>Another draft genome of Portunus trituberculatus and its Hox gene families provides insights of decapod evolution.</title>
        <authorList>
            <person name="Jeong J.-H."/>
            <person name="Song I."/>
            <person name="Kim S."/>
            <person name="Choi T."/>
            <person name="Kim D."/>
            <person name="Ryu S."/>
            <person name="Kim W."/>
        </authorList>
    </citation>
    <scope>NUCLEOTIDE SEQUENCE [LARGE SCALE GENOMIC DNA]</scope>
    <source>
        <tissue evidence="1">Muscle</tissue>
    </source>
</reference>
<dbReference type="Proteomes" id="UP000324222">
    <property type="component" value="Unassembled WGS sequence"/>
</dbReference>
<accession>A0A5B7KF54</accession>
<comment type="caution">
    <text evidence="1">The sequence shown here is derived from an EMBL/GenBank/DDBJ whole genome shotgun (WGS) entry which is preliminary data.</text>
</comment>
<evidence type="ECO:0000313" key="1">
    <source>
        <dbReference type="EMBL" id="MPD03848.1"/>
    </source>
</evidence>
<dbReference type="AlphaFoldDB" id="A0A5B7KF54"/>